<dbReference type="AlphaFoldDB" id="A0A1J5SK04"/>
<evidence type="ECO:0000259" key="4">
    <source>
        <dbReference type="PROSITE" id="PS51007"/>
    </source>
</evidence>
<gene>
    <name evidence="5" type="primary">cycA_2</name>
    <name evidence="5" type="ORF">GALL_91350</name>
</gene>
<comment type="caution">
    <text evidence="5">The sequence shown here is derived from an EMBL/GenBank/DDBJ whole genome shotgun (WGS) entry which is preliminary data.</text>
</comment>
<dbReference type="GO" id="GO:0009055">
    <property type="term" value="F:electron transfer activity"/>
    <property type="evidence" value="ECO:0007669"/>
    <property type="project" value="InterPro"/>
</dbReference>
<proteinExistence type="predicted"/>
<dbReference type="Pfam" id="PF09086">
    <property type="entry name" value="DUF1924"/>
    <property type="match status" value="1"/>
</dbReference>
<keyword evidence="1" id="KW-0349">Heme</keyword>
<evidence type="ECO:0000256" key="1">
    <source>
        <dbReference type="ARBA" id="ARBA00022617"/>
    </source>
</evidence>
<evidence type="ECO:0000256" key="2">
    <source>
        <dbReference type="ARBA" id="ARBA00022723"/>
    </source>
</evidence>
<evidence type="ECO:0000313" key="5">
    <source>
        <dbReference type="EMBL" id="OIR08751.1"/>
    </source>
</evidence>
<accession>A0A1J5SK04</accession>
<sequence length="140" mass="15293">MIRIFHVLVLVFVAVAGLTSLSAAAQTPDDVLTALKTEAKASTIGFQGFSAERGERFFKQTHGNELRCSSCHTENPAASGKHAKTSKIIKPLAPASNPERFTDAAKVEKWFKRNCNDVLDRVCTPQEKGDVLTYLLTVKS</sequence>
<dbReference type="InterPro" id="IPR009056">
    <property type="entry name" value="Cyt_c-like_dom"/>
</dbReference>
<feature type="domain" description="Cytochrome c" evidence="4">
    <location>
        <begin position="49"/>
        <end position="139"/>
    </location>
</feature>
<dbReference type="InterPro" id="IPR036909">
    <property type="entry name" value="Cyt_c-like_dom_sf"/>
</dbReference>
<evidence type="ECO:0000256" key="3">
    <source>
        <dbReference type="ARBA" id="ARBA00023004"/>
    </source>
</evidence>
<keyword evidence="3" id="KW-0408">Iron</keyword>
<dbReference type="EMBL" id="MLJW01000030">
    <property type="protein sequence ID" value="OIR08751.1"/>
    <property type="molecule type" value="Genomic_DNA"/>
</dbReference>
<dbReference type="GO" id="GO:0046872">
    <property type="term" value="F:metal ion binding"/>
    <property type="evidence" value="ECO:0007669"/>
    <property type="project" value="UniProtKB-KW"/>
</dbReference>
<protein>
    <submittedName>
        <fullName evidence="5">Cytochrome c</fullName>
    </submittedName>
</protein>
<name>A0A1J5SK04_9ZZZZ</name>
<keyword evidence="2" id="KW-0479">Metal-binding</keyword>
<dbReference type="InterPro" id="IPR015170">
    <property type="entry name" value="DUF1924_SHP"/>
</dbReference>
<dbReference type="Gene3D" id="1.10.760.10">
    <property type="entry name" value="Cytochrome c-like domain"/>
    <property type="match status" value="1"/>
</dbReference>
<organism evidence="5">
    <name type="scientific">mine drainage metagenome</name>
    <dbReference type="NCBI Taxonomy" id="410659"/>
    <lineage>
        <taxon>unclassified sequences</taxon>
        <taxon>metagenomes</taxon>
        <taxon>ecological metagenomes</taxon>
    </lineage>
</organism>
<dbReference type="PROSITE" id="PS51007">
    <property type="entry name" value="CYTC"/>
    <property type="match status" value="1"/>
</dbReference>
<dbReference type="SUPFAM" id="SSF46626">
    <property type="entry name" value="Cytochrome c"/>
    <property type="match status" value="1"/>
</dbReference>
<dbReference type="GO" id="GO:0020037">
    <property type="term" value="F:heme binding"/>
    <property type="evidence" value="ECO:0007669"/>
    <property type="project" value="InterPro"/>
</dbReference>
<reference evidence="5" key="1">
    <citation type="submission" date="2016-10" db="EMBL/GenBank/DDBJ databases">
        <title>Sequence of Gallionella enrichment culture.</title>
        <authorList>
            <person name="Poehlein A."/>
            <person name="Muehling M."/>
            <person name="Daniel R."/>
        </authorList>
    </citation>
    <scope>NUCLEOTIDE SEQUENCE</scope>
</reference>